<feature type="compositionally biased region" description="Low complexity" evidence="7">
    <location>
        <begin position="119"/>
        <end position="136"/>
    </location>
</feature>
<comment type="subunit">
    <text evidence="6">Tightly associated with the cellulose synthase catalytic subunit.</text>
</comment>
<evidence type="ECO:0000256" key="7">
    <source>
        <dbReference type="SAM" id="MobiDB-lite"/>
    </source>
</evidence>
<comment type="function">
    <text evidence="6">Binds the cellulose synthase activator, bis-(3'-5') cyclic diguanylic acid (c-di-GMP).</text>
</comment>
<feature type="region of interest" description="Disordered" evidence="7">
    <location>
        <begin position="691"/>
        <end position="723"/>
    </location>
</feature>
<evidence type="ECO:0000313" key="9">
    <source>
        <dbReference type="Proteomes" id="UP001203284"/>
    </source>
</evidence>
<feature type="transmembrane region" description="Helical" evidence="6">
    <location>
        <begin position="861"/>
        <end position="883"/>
    </location>
</feature>
<evidence type="ECO:0000256" key="4">
    <source>
        <dbReference type="ARBA" id="ARBA00022989"/>
    </source>
</evidence>
<dbReference type="PANTHER" id="PTHR39083:SF1">
    <property type="entry name" value="CYCLIC DI-GMP-BINDING PROTEIN"/>
    <property type="match status" value="1"/>
</dbReference>
<comment type="caution">
    <text evidence="8">The sequence shown here is derived from an EMBL/GenBank/DDBJ whole genome shotgun (WGS) entry which is preliminary data.</text>
</comment>
<evidence type="ECO:0000256" key="3">
    <source>
        <dbReference type="ARBA" id="ARBA00022692"/>
    </source>
</evidence>
<name>A0ABT0DB71_9HYPH</name>
<feature type="chain" id="PRO_5045001684" description="Cyclic di-GMP-binding protein" evidence="6">
    <location>
        <begin position="26"/>
        <end position="889"/>
    </location>
</feature>
<keyword evidence="6" id="KW-0135">Cellulose biosynthesis</keyword>
<dbReference type="Proteomes" id="UP001203284">
    <property type="component" value="Unassembled WGS sequence"/>
</dbReference>
<dbReference type="InterPro" id="IPR018513">
    <property type="entry name" value="Cell_synthase_bac"/>
</dbReference>
<keyword evidence="5 6" id="KW-0472">Membrane</keyword>
<feature type="signal peptide" evidence="6">
    <location>
        <begin position="1"/>
        <end position="25"/>
    </location>
</feature>
<gene>
    <name evidence="8" type="ORF">MWN34_09760</name>
</gene>
<keyword evidence="4 6" id="KW-1133">Transmembrane helix</keyword>
<keyword evidence="6" id="KW-0973">c-di-GMP</keyword>
<sequence length="889" mass="93872">MLRISSAVVSPLLLLVSLLPAAATAAGEEPAVRSPVVTTVAATRPETTGRIRIAQTSGSPFTMTPAGNAPASEGNSGSSPAFQLPAGAPDALARPTPPVGAPNELPNQAPPADAPFHMPGAPALPAPQQQAATPQAPKGPDRFIIPFDRLSLQGEYDSRSWTVYLTEDEVAKQATLMLAYVNAVLVMPEVSRLKVSINGQPVIETPIASSTGPSRLSMAVRKGILRAGANLVRFEVLQRHRTDCGVQATYELWTEIDNAGTGLTFSGGRVPLVGGLENLPAVGVNVDGTTAVRVITTNPSDPTTLSRVMRAVQGLALRGHFATPTVSVLASASGPATPGVITMVMAPAPELAKLMGAPPTEAQQRAVAGLVRDNRIDGPVLVVSGPNAQSMDAAIERLNAVTPPSPTSLSTATFTAPDAPLFVGARSVRLADLGVPTQEFSGRRLRVRFNIGLPDDFYASVYGQAIFLLDAAFTASVQPGSHVDLYVNGQIASNLPITSRGGGLFQRQPIKIPLHNFRPGLNRLWLEVVLDTEADDRCLPGATLPGDDRFVLFDSSEFTMPDFARIGRVPDLAAFAAAAFPYNRETDPLALVLARPDLPTASAAATLMARLALNNRMPVPVEALAATTSVADRSAIFVGGVGQLASGILGQVGIAETSRVSWLAGPAEGGARASGTSAQYDDVLQRFRNRQRASEQVGNANQNPGGQSPSAPTSPSDNDTYERWRDNISGISLRSILNGFENWMQKTFDISYASLRIGRQEQAMFEPPSRTTVLLAQGSSPSGNRTWTLVTGRTSDSLATGLAELVVPELWDRVAGRASVYQSTAGTIENQNIVTFRFMITEPLGLANFRMVAANWLSVNIVTYALILVLCGSVLGVSTAFLLRRLGRN</sequence>
<feature type="compositionally biased region" description="Polar residues" evidence="7">
    <location>
        <begin position="694"/>
        <end position="718"/>
    </location>
</feature>
<evidence type="ECO:0000313" key="8">
    <source>
        <dbReference type="EMBL" id="MCK0197197.1"/>
    </source>
</evidence>
<evidence type="ECO:0000256" key="2">
    <source>
        <dbReference type="ARBA" id="ARBA00022475"/>
    </source>
</evidence>
<reference evidence="8 9" key="1">
    <citation type="submission" date="2022-04" db="EMBL/GenBank/DDBJ databases">
        <authorList>
            <person name="Grouzdev D.S."/>
            <person name="Pantiukh K.S."/>
            <person name="Krutkina M.S."/>
        </authorList>
    </citation>
    <scope>NUCLEOTIDE SEQUENCE [LARGE SCALE GENOMIC DNA]</scope>
    <source>
        <strain evidence="8 9">6x-1</strain>
    </source>
</reference>
<dbReference type="Pfam" id="PF03170">
    <property type="entry name" value="BcsB"/>
    <property type="match status" value="1"/>
</dbReference>
<feature type="region of interest" description="Disordered" evidence="7">
    <location>
        <begin position="43"/>
        <end position="139"/>
    </location>
</feature>
<comment type="similarity">
    <text evidence="6">Belongs to the AcsB/BcsB family.</text>
</comment>
<comment type="pathway">
    <text evidence="6">Glycan metabolism; bacterial cellulose biosynthesis.</text>
</comment>
<keyword evidence="3 6" id="KW-0812">Transmembrane</keyword>
<proteinExistence type="inferred from homology"/>
<keyword evidence="6" id="KW-0997">Cell inner membrane</keyword>
<dbReference type="Gene3D" id="2.60.120.260">
    <property type="entry name" value="Galactose-binding domain-like"/>
    <property type="match status" value="2"/>
</dbReference>
<evidence type="ECO:0000256" key="5">
    <source>
        <dbReference type="ARBA" id="ARBA00023136"/>
    </source>
</evidence>
<dbReference type="PANTHER" id="PTHR39083">
    <property type="entry name" value="CYCLIC DI-GMP-BINDING PROTEIN"/>
    <property type="match status" value="1"/>
</dbReference>
<dbReference type="RefSeq" id="WP_247028814.1">
    <property type="nucleotide sequence ID" value="NZ_JALKCH010000005.1"/>
</dbReference>
<evidence type="ECO:0000256" key="6">
    <source>
        <dbReference type="RuleBase" id="RU365021"/>
    </source>
</evidence>
<keyword evidence="6" id="KW-0732">Signal</keyword>
<evidence type="ECO:0000256" key="1">
    <source>
        <dbReference type="ARBA" id="ARBA00004162"/>
    </source>
</evidence>
<protein>
    <recommendedName>
        <fullName evidence="6">Cyclic di-GMP-binding protein</fullName>
    </recommendedName>
    <alternativeName>
        <fullName evidence="6">Cellulose synthase regulatory subunit</fullName>
    </alternativeName>
</protein>
<keyword evidence="2 6" id="KW-1003">Cell membrane</keyword>
<dbReference type="EMBL" id="JALKCH010000005">
    <property type="protein sequence ID" value="MCK0197197.1"/>
    <property type="molecule type" value="Genomic_DNA"/>
</dbReference>
<organism evidence="8 9">
    <name type="scientific">Ancylobacter crimeensis</name>
    <dbReference type="NCBI Taxonomy" id="2579147"/>
    <lineage>
        <taxon>Bacteria</taxon>
        <taxon>Pseudomonadati</taxon>
        <taxon>Pseudomonadota</taxon>
        <taxon>Alphaproteobacteria</taxon>
        <taxon>Hyphomicrobiales</taxon>
        <taxon>Xanthobacteraceae</taxon>
        <taxon>Ancylobacter</taxon>
    </lineage>
</organism>
<keyword evidence="9" id="KW-1185">Reference proteome</keyword>
<comment type="subcellular location">
    <subcellularLocation>
        <location evidence="6">Cell inner membrane</location>
    </subcellularLocation>
    <subcellularLocation>
        <location evidence="1">Cell membrane</location>
        <topology evidence="1">Single-pass membrane protein</topology>
    </subcellularLocation>
</comment>
<accession>A0ABT0DB71</accession>